<dbReference type="InterPro" id="IPR041685">
    <property type="entry name" value="AAA_GajA/Old/RecF-like"/>
</dbReference>
<dbReference type="EMBL" id="WMIA01000018">
    <property type="protein sequence ID" value="MTF39899.1"/>
    <property type="molecule type" value="Genomic_DNA"/>
</dbReference>
<proteinExistence type="predicted"/>
<dbReference type="InterPro" id="IPR051396">
    <property type="entry name" value="Bact_Antivir_Def_Nuclease"/>
</dbReference>
<dbReference type="PANTHER" id="PTHR43581:SF2">
    <property type="entry name" value="EXCINUCLEASE ATPASE SUBUNIT"/>
    <property type="match status" value="1"/>
</dbReference>
<dbReference type="AlphaFoldDB" id="A0A844GYK1"/>
<dbReference type="PIRSF" id="PIRSF034888">
    <property type="entry name" value="P-loop_UCP034888"/>
    <property type="match status" value="1"/>
</dbReference>
<dbReference type="Pfam" id="PF12476">
    <property type="entry name" value="DUF3696"/>
    <property type="match status" value="1"/>
</dbReference>
<dbReference type="Pfam" id="PF13175">
    <property type="entry name" value="AAA_15"/>
    <property type="match status" value="1"/>
</dbReference>
<protein>
    <submittedName>
        <fullName evidence="3">DUF3696 domain-containing protein</fullName>
    </submittedName>
</protein>
<evidence type="ECO:0000259" key="1">
    <source>
        <dbReference type="Pfam" id="PF12476"/>
    </source>
</evidence>
<name>A0A844GYK1_9CHRO</name>
<dbReference type="InterPro" id="IPR014592">
    <property type="entry name" value="P-loop_UCP034888"/>
</dbReference>
<dbReference type="RefSeq" id="WP_015220674.1">
    <property type="nucleotide sequence ID" value="NZ_WMIA01000018.1"/>
</dbReference>
<comment type="caution">
    <text evidence="3">The sequence shown here is derived from an EMBL/GenBank/DDBJ whole genome shotgun (WGS) entry which is preliminary data.</text>
</comment>
<feature type="domain" description="DUF3696" evidence="1">
    <location>
        <begin position="419"/>
        <end position="466"/>
    </location>
</feature>
<reference evidence="3 4" key="1">
    <citation type="submission" date="2019-11" db="EMBL/GenBank/DDBJ databases">
        <title>Isolation of a new High Light Tolerant Cyanobacteria.</title>
        <authorList>
            <person name="Dobson Z."/>
            <person name="Vaughn N."/>
            <person name="Vaughn M."/>
            <person name="Fromme P."/>
            <person name="Mazor Y."/>
        </authorList>
    </citation>
    <scope>NUCLEOTIDE SEQUENCE [LARGE SCALE GENOMIC DNA]</scope>
    <source>
        <strain evidence="3 4">0216</strain>
    </source>
</reference>
<sequence>MLTKIELENFKCFKENTVFPLGKLTLLTGINGRGKSTLLQSLLLMRQSIEYDHQTTQLILNGNCLSLGRFEEIRNTGISRQEPIIFRYYFTDKFQFHDYTETTFNRIVDYSFIEDTVDDLVAQLNHIKLQEEVIWTFFDTQNQNFTFKIDELYKPTKADNFVARTNSVEHCLFEPYDFQEKSGDSVSRLSNFFPYSATNRTFKIPINQLKNIARKIKSSSKNTNYWECQINGTIIFNLNKIHYISADRLGPQDFYFKSTLPKFPNVGLRGELTGNLLYRKKDQLVNDKLCLGEDAKTLIIQTQEWLNKIFDGAKVEISGTQTNILELMFNASLSKDRFRPANIGFGYHCILPIIVSGLIAQEGEILIVENPEAHLHPKAQSELAKFLAKVSSCGVQVLIESHSDHILNGLRIAVLDEILSHEDLSILYFSQKIGESVVQIPVHSDGKIEEWPEGFFDQMDKDFERLFGI</sequence>
<dbReference type="SUPFAM" id="SSF52540">
    <property type="entry name" value="P-loop containing nucleoside triphosphate hydrolases"/>
    <property type="match status" value="2"/>
</dbReference>
<evidence type="ECO:0000313" key="4">
    <source>
        <dbReference type="Proteomes" id="UP000437131"/>
    </source>
</evidence>
<feature type="domain" description="Endonuclease GajA/Old nuclease/RecF-like AAA" evidence="2">
    <location>
        <begin position="1"/>
        <end position="406"/>
    </location>
</feature>
<evidence type="ECO:0000259" key="2">
    <source>
        <dbReference type="Pfam" id="PF13175"/>
    </source>
</evidence>
<dbReference type="Gene3D" id="3.40.50.300">
    <property type="entry name" value="P-loop containing nucleotide triphosphate hydrolases"/>
    <property type="match status" value="1"/>
</dbReference>
<dbReference type="InterPro" id="IPR022532">
    <property type="entry name" value="DUF3696"/>
</dbReference>
<gene>
    <name evidence="3" type="ORF">GGC33_13320</name>
</gene>
<evidence type="ECO:0000313" key="3">
    <source>
        <dbReference type="EMBL" id="MTF39899.1"/>
    </source>
</evidence>
<accession>A0A844GYK1</accession>
<dbReference type="InterPro" id="IPR027417">
    <property type="entry name" value="P-loop_NTPase"/>
</dbReference>
<dbReference type="Proteomes" id="UP000437131">
    <property type="component" value="Unassembled WGS sequence"/>
</dbReference>
<dbReference type="PANTHER" id="PTHR43581">
    <property type="entry name" value="ATP/GTP PHOSPHATASE"/>
    <property type="match status" value="1"/>
</dbReference>
<organism evidence="3 4">
    <name type="scientific">Cyanobacterium aponinum 0216</name>
    <dbReference type="NCBI Taxonomy" id="2676140"/>
    <lineage>
        <taxon>Bacteria</taxon>
        <taxon>Bacillati</taxon>
        <taxon>Cyanobacteriota</taxon>
        <taxon>Cyanophyceae</taxon>
        <taxon>Oscillatoriophycideae</taxon>
        <taxon>Chroococcales</taxon>
        <taxon>Geminocystaceae</taxon>
        <taxon>Cyanobacterium</taxon>
    </lineage>
</organism>